<evidence type="ECO:0000313" key="6">
    <source>
        <dbReference type="Proteomes" id="UP000664617"/>
    </source>
</evidence>
<dbReference type="Proteomes" id="UP000664617">
    <property type="component" value="Unassembled WGS sequence"/>
</dbReference>
<comment type="caution">
    <text evidence="5">The sequence shown here is derived from an EMBL/GenBank/DDBJ whole genome shotgun (WGS) entry which is preliminary data.</text>
</comment>
<reference evidence="6" key="2">
    <citation type="submission" date="2023-07" db="EMBL/GenBank/DDBJ databases">
        <title>Myceligenerans salitolerans sp. nov., a halotolerant actinomycete isolated from a salt lake in Xinjiang, China.</title>
        <authorList>
            <person name="Guan T."/>
        </authorList>
    </citation>
    <scope>NUCLEOTIDE SEQUENCE [LARGE SCALE GENOMIC DNA]</scope>
    <source>
        <strain evidence="6">XHU 5031</strain>
    </source>
</reference>
<keyword evidence="6" id="KW-1185">Reference proteome</keyword>
<dbReference type="PROSITE" id="PS50949">
    <property type="entry name" value="HTH_GNTR"/>
    <property type="match status" value="1"/>
</dbReference>
<keyword evidence="2" id="KW-0238">DNA-binding</keyword>
<dbReference type="Pfam" id="PF00392">
    <property type="entry name" value="GntR"/>
    <property type="match status" value="1"/>
</dbReference>
<dbReference type="PANTHER" id="PTHR38445">
    <property type="entry name" value="HTH-TYPE TRANSCRIPTIONAL REPRESSOR YTRA"/>
    <property type="match status" value="1"/>
</dbReference>
<name>A0ABS3I342_9MICO</name>
<dbReference type="PANTHER" id="PTHR38445:SF9">
    <property type="entry name" value="HTH-TYPE TRANSCRIPTIONAL REPRESSOR YTRA"/>
    <property type="match status" value="1"/>
</dbReference>
<evidence type="ECO:0000256" key="1">
    <source>
        <dbReference type="ARBA" id="ARBA00023015"/>
    </source>
</evidence>
<evidence type="ECO:0000259" key="4">
    <source>
        <dbReference type="PROSITE" id="PS50949"/>
    </source>
</evidence>
<reference evidence="5 6" key="1">
    <citation type="submission" date="2021-03" db="EMBL/GenBank/DDBJ databases">
        <authorList>
            <person name="Xin L."/>
        </authorList>
    </citation>
    <scope>NUCLEOTIDE SEQUENCE [LARGE SCALE GENOMIC DNA]</scope>
    <source>
        <strain evidence="5 6">XHU 5031</strain>
    </source>
</reference>
<sequence>MDAVITIDSDSLVPPFEQVRTGLARQMADGTLPVGARLPTVRALAGELGIAVNTVARAYRELEAACLVETRGRAGTFVSAGGSRRLETARAAADRYAATAHELGLELDDALKIVRAALDRRSAP</sequence>
<organism evidence="5 6">
    <name type="scientific">Myceligenerans salitolerans</name>
    <dbReference type="NCBI Taxonomy" id="1230528"/>
    <lineage>
        <taxon>Bacteria</taxon>
        <taxon>Bacillati</taxon>
        <taxon>Actinomycetota</taxon>
        <taxon>Actinomycetes</taxon>
        <taxon>Micrococcales</taxon>
        <taxon>Promicromonosporaceae</taxon>
        <taxon>Myceligenerans</taxon>
    </lineage>
</organism>
<evidence type="ECO:0000313" key="5">
    <source>
        <dbReference type="EMBL" id="MBO0607415.1"/>
    </source>
</evidence>
<protein>
    <submittedName>
        <fullName evidence="5">GntR family transcriptional regulator</fullName>
    </submittedName>
</protein>
<dbReference type="InterPro" id="IPR036388">
    <property type="entry name" value="WH-like_DNA-bd_sf"/>
</dbReference>
<evidence type="ECO:0000256" key="3">
    <source>
        <dbReference type="ARBA" id="ARBA00023163"/>
    </source>
</evidence>
<keyword evidence="1" id="KW-0805">Transcription regulation</keyword>
<dbReference type="CDD" id="cd07377">
    <property type="entry name" value="WHTH_GntR"/>
    <property type="match status" value="1"/>
</dbReference>
<evidence type="ECO:0000256" key="2">
    <source>
        <dbReference type="ARBA" id="ARBA00023125"/>
    </source>
</evidence>
<gene>
    <name evidence="5" type="ORF">J0911_00040</name>
</gene>
<feature type="domain" description="HTH gntR-type" evidence="4">
    <location>
        <begin position="13"/>
        <end position="81"/>
    </location>
</feature>
<dbReference type="Gene3D" id="1.10.10.10">
    <property type="entry name" value="Winged helix-like DNA-binding domain superfamily/Winged helix DNA-binding domain"/>
    <property type="match status" value="1"/>
</dbReference>
<dbReference type="SMART" id="SM00345">
    <property type="entry name" value="HTH_GNTR"/>
    <property type="match status" value="1"/>
</dbReference>
<dbReference type="InterPro" id="IPR036390">
    <property type="entry name" value="WH_DNA-bd_sf"/>
</dbReference>
<dbReference type="SUPFAM" id="SSF46785">
    <property type="entry name" value="Winged helix' DNA-binding domain"/>
    <property type="match status" value="1"/>
</dbReference>
<proteinExistence type="predicted"/>
<dbReference type="InterPro" id="IPR000524">
    <property type="entry name" value="Tscrpt_reg_HTH_GntR"/>
</dbReference>
<dbReference type="EMBL" id="JAFMPK010000005">
    <property type="protein sequence ID" value="MBO0607415.1"/>
    <property type="molecule type" value="Genomic_DNA"/>
</dbReference>
<accession>A0ABS3I342</accession>
<keyword evidence="3" id="KW-0804">Transcription</keyword>